<keyword evidence="3" id="KW-1185">Reference proteome</keyword>
<evidence type="ECO:0008006" key="4">
    <source>
        <dbReference type="Google" id="ProtNLM"/>
    </source>
</evidence>
<dbReference type="Proteomes" id="UP001201163">
    <property type="component" value="Unassembled WGS sequence"/>
</dbReference>
<feature type="region of interest" description="Disordered" evidence="1">
    <location>
        <begin position="142"/>
        <end position="184"/>
    </location>
</feature>
<sequence length="241" mass="26920">MTVCYSTSQGLLEIVWPIDGVDDIQNGVLLAADLHRSLSEGEIALLKTPNYGLDPTDIRRFERAPASTGHITLHQLKKPESGDPVTLEALTHSGTLHPHAAFVFGAHVDAFFNGMNRSLHPPHVVVLDYMLIIQNVTHTFRLPPPPRKFPSVGSDDAPEPDDPRDADYRPRNRHHPSTSRGNVMVEAMDDLNLLLMLVNGTTPEEAAERMEKRMEEEERAAQETSRSKVTEWMRYTDVVGS</sequence>
<feature type="compositionally biased region" description="Basic and acidic residues" evidence="1">
    <location>
        <begin position="161"/>
        <end position="170"/>
    </location>
</feature>
<gene>
    <name evidence="2" type="ORF">EDB92DRAFT_1939843</name>
</gene>
<name>A0AAD4LUJ6_9AGAM</name>
<proteinExistence type="predicted"/>
<evidence type="ECO:0000313" key="2">
    <source>
        <dbReference type="EMBL" id="KAH9000100.1"/>
    </source>
</evidence>
<feature type="compositionally biased region" description="Basic and acidic residues" evidence="1">
    <location>
        <begin position="206"/>
        <end position="227"/>
    </location>
</feature>
<evidence type="ECO:0000256" key="1">
    <source>
        <dbReference type="SAM" id="MobiDB-lite"/>
    </source>
</evidence>
<protein>
    <recommendedName>
        <fullName evidence="4">HNH nuclease domain-containing protein</fullName>
    </recommendedName>
</protein>
<organism evidence="2 3">
    <name type="scientific">Lactarius akahatsu</name>
    <dbReference type="NCBI Taxonomy" id="416441"/>
    <lineage>
        <taxon>Eukaryota</taxon>
        <taxon>Fungi</taxon>
        <taxon>Dikarya</taxon>
        <taxon>Basidiomycota</taxon>
        <taxon>Agaricomycotina</taxon>
        <taxon>Agaricomycetes</taxon>
        <taxon>Russulales</taxon>
        <taxon>Russulaceae</taxon>
        <taxon>Lactarius</taxon>
    </lineage>
</organism>
<accession>A0AAD4LUJ6</accession>
<feature type="region of interest" description="Disordered" evidence="1">
    <location>
        <begin position="203"/>
        <end position="227"/>
    </location>
</feature>
<evidence type="ECO:0000313" key="3">
    <source>
        <dbReference type="Proteomes" id="UP001201163"/>
    </source>
</evidence>
<dbReference type="AlphaFoldDB" id="A0AAD4LUJ6"/>
<dbReference type="EMBL" id="JAKELL010000002">
    <property type="protein sequence ID" value="KAH9000100.1"/>
    <property type="molecule type" value="Genomic_DNA"/>
</dbReference>
<comment type="caution">
    <text evidence="2">The sequence shown here is derived from an EMBL/GenBank/DDBJ whole genome shotgun (WGS) entry which is preliminary data.</text>
</comment>
<reference evidence="2" key="1">
    <citation type="submission" date="2022-01" db="EMBL/GenBank/DDBJ databases">
        <title>Comparative genomics reveals a dynamic genome evolution in the ectomycorrhizal milk-cap (Lactarius) mushrooms.</title>
        <authorList>
            <consortium name="DOE Joint Genome Institute"/>
            <person name="Lebreton A."/>
            <person name="Tang N."/>
            <person name="Kuo A."/>
            <person name="LaButti K."/>
            <person name="Drula E."/>
            <person name="Barry K."/>
            <person name="Clum A."/>
            <person name="Lipzen A."/>
            <person name="Mousain D."/>
            <person name="Ng V."/>
            <person name="Wang R."/>
            <person name="Wang X."/>
            <person name="Dai Y."/>
            <person name="Henrissat B."/>
            <person name="Grigoriev I.V."/>
            <person name="Guerin-Laguette A."/>
            <person name="Yu F."/>
            <person name="Martin F.M."/>
        </authorList>
    </citation>
    <scope>NUCLEOTIDE SEQUENCE</scope>
    <source>
        <strain evidence="2">QP</strain>
    </source>
</reference>